<proteinExistence type="predicted"/>
<dbReference type="STRING" id="2018661.A0A2A2LY68"/>
<feature type="domain" description="MROH2B-like HEAT-repeats" evidence="3">
    <location>
        <begin position="287"/>
        <end position="939"/>
    </location>
</feature>
<dbReference type="PANTHER" id="PTHR23120">
    <property type="entry name" value="MAESTRO-RELATED HEAT DOMAIN-CONTAINING"/>
    <property type="match status" value="1"/>
</dbReference>
<gene>
    <name evidence="5" type="ORF">WR25_06739</name>
</gene>
<feature type="domain" description="MROH2B-like N-terminal HEAT-repeats" evidence="4">
    <location>
        <begin position="38"/>
        <end position="244"/>
    </location>
</feature>
<dbReference type="Pfam" id="PF23210">
    <property type="entry name" value="HEAT_Maestro_2"/>
    <property type="match status" value="1"/>
</dbReference>
<keyword evidence="6" id="KW-1185">Reference proteome</keyword>
<dbReference type="GO" id="GO:0005737">
    <property type="term" value="C:cytoplasm"/>
    <property type="evidence" value="ECO:0007669"/>
    <property type="project" value="TreeGrafter"/>
</dbReference>
<dbReference type="InterPro" id="IPR016024">
    <property type="entry name" value="ARM-type_fold"/>
</dbReference>
<evidence type="ECO:0000256" key="1">
    <source>
        <dbReference type="ARBA" id="ARBA00022737"/>
    </source>
</evidence>
<dbReference type="OrthoDB" id="1884734at2759"/>
<evidence type="ECO:0000259" key="3">
    <source>
        <dbReference type="Pfam" id="PF23210"/>
    </source>
</evidence>
<evidence type="ECO:0000259" key="2">
    <source>
        <dbReference type="Pfam" id="PF21047"/>
    </source>
</evidence>
<evidence type="ECO:0000313" key="6">
    <source>
        <dbReference type="Proteomes" id="UP000218231"/>
    </source>
</evidence>
<accession>A0A2A2LY68</accession>
<reference evidence="5 6" key="1">
    <citation type="journal article" date="2017" name="Curr. Biol.">
        <title>Genome architecture and evolution of a unichromosomal asexual nematode.</title>
        <authorList>
            <person name="Fradin H."/>
            <person name="Zegar C."/>
            <person name="Gutwein M."/>
            <person name="Lucas J."/>
            <person name="Kovtun M."/>
            <person name="Corcoran D."/>
            <person name="Baugh L.R."/>
            <person name="Kiontke K."/>
            <person name="Gunsalus K."/>
            <person name="Fitch D.H."/>
            <person name="Piano F."/>
        </authorList>
    </citation>
    <scope>NUCLEOTIDE SEQUENCE [LARGE SCALE GENOMIC DNA]</scope>
    <source>
        <strain evidence="5">PF1309</strain>
    </source>
</reference>
<name>A0A2A2LY68_9BILA</name>
<dbReference type="InterPro" id="IPR056282">
    <property type="entry name" value="MROH2B-like_N_HEAT"/>
</dbReference>
<dbReference type="Pfam" id="PF21047">
    <property type="entry name" value="HEAT_Maestro"/>
    <property type="match status" value="1"/>
</dbReference>
<evidence type="ECO:0000313" key="5">
    <source>
        <dbReference type="EMBL" id="PAV90925.1"/>
    </source>
</evidence>
<evidence type="ECO:0000259" key="4">
    <source>
        <dbReference type="Pfam" id="PF23221"/>
    </source>
</evidence>
<keyword evidence="1" id="KW-0677">Repeat</keyword>
<dbReference type="EMBL" id="LIAE01006344">
    <property type="protein sequence ID" value="PAV90925.1"/>
    <property type="molecule type" value="Genomic_DNA"/>
</dbReference>
<dbReference type="PANTHER" id="PTHR23120:SF0">
    <property type="entry name" value="MAESTRO HEAT-LIKE REPEAT FAMILY MEMBER 1"/>
    <property type="match status" value="1"/>
</dbReference>
<dbReference type="InterPro" id="IPR048465">
    <property type="entry name" value="Maestro-like_HEAT"/>
</dbReference>
<dbReference type="SUPFAM" id="SSF48371">
    <property type="entry name" value="ARM repeat"/>
    <property type="match status" value="1"/>
</dbReference>
<protein>
    <submittedName>
        <fullName evidence="5">Uncharacterized protein</fullName>
    </submittedName>
</protein>
<organism evidence="5 6">
    <name type="scientific">Diploscapter pachys</name>
    <dbReference type="NCBI Taxonomy" id="2018661"/>
    <lineage>
        <taxon>Eukaryota</taxon>
        <taxon>Metazoa</taxon>
        <taxon>Ecdysozoa</taxon>
        <taxon>Nematoda</taxon>
        <taxon>Chromadorea</taxon>
        <taxon>Rhabditida</taxon>
        <taxon>Rhabditina</taxon>
        <taxon>Rhabditomorpha</taxon>
        <taxon>Rhabditoidea</taxon>
        <taxon>Rhabditidae</taxon>
        <taxon>Diploscapter</taxon>
    </lineage>
</organism>
<feature type="domain" description="Maestro-like HEAT-repeats" evidence="2">
    <location>
        <begin position="1026"/>
        <end position="1262"/>
    </location>
</feature>
<dbReference type="InterPro" id="IPR055408">
    <property type="entry name" value="HEAT_MROH2B-like"/>
</dbReference>
<comment type="caution">
    <text evidence="5">The sequence shown here is derived from an EMBL/GenBank/DDBJ whole genome shotgun (WGS) entry which is preliminary data.</text>
</comment>
<dbReference type="Gene3D" id="1.25.10.10">
    <property type="entry name" value="Leucine-rich Repeat Variant"/>
    <property type="match status" value="2"/>
</dbReference>
<sequence length="1457" mass="162771">MAEKQPDQSVQDLVASLLDCAATYPNVEDLKDELITSLRTISQHQPNAFLKACHKFLLENGKAAPSTKSFVLQSICQSVGDQLVLKSLDEQLVLLIINLVTQEITLSKDADVEFAESARDVLVALSRNSRFVANVVETVLQKFQPGASTSPHRYIVITMGSIAEHNPFGFVTFLTDILSRTVPLLPHIKTDVLRCAWARAICSFFEALRECETERPKEVKEDEDVNRPDSANEDYSDFQFVSNRAIYQDQAEKIYEAVMHWMYSKDAKARAESAECVGQLCLVIQPQKIIEDLKKLVTTILGLYRKAVNEQHMITKGLCSFLEAACADENCPLDAYLEDILNALFPNTCMDPEASTPVSPTQMRNHSEAFRCFTIAASRFADRIVYFLLHKMQNISDLQKLAAINVLRHLLNSSGVFVEDNRPLIMMGLKKLLASEQAISIKVRRSVVQLCIALSDHSYVDSEGGDNVIAFLVKNLVPPTEQEIQLKKLEVDVAGMNQLRTQCAQALSTIATTCNCATKLMWPYLLEFLCQERYTPAVGDLCKCLRILIQRESEAGRQMDYSTGFDNPLVAGRHAVLARLMVSLCNAPSNGLLTRRATEALGLIKAISPWFSEHIPTAIDKQVEKMESLLEELSSTNLASPSTGGSGQPLSELRGKRIARWHEASLELLSQVLTVVVDGGWRIELASAMGKQLDMYKDIPDEKAFLLRCLGTVLARITMKNFVVEHFMLMFKSTQHASTTERQGCARGVGAVAAVHTDLVLVELENVSKWEHAKKSGGFLGFIKDTMPMRQYPDAEMIYLRATLMLSYGYVVQNCPVDSLTQRLQQQILPFLRHYLSNPKQETVVREAMLETMRLIGWSVHSQRIGTEWKLDARNELLSYVKDYVQSESPEMLSSSLRLLACKATSALVQLDPPLSDNDIWDLCRILTQYIIPMYREKSGLKTLAYDLFDYATTSFNTFATSYNQQNHVKSQMRKIEDDESATIMEATVVQFGFTLEQIIRSRSTIATTTMLLKILQSYYGKTSEHERSRAVDATVLVLKVYHVHAGDVTIGHASDFPPLSSLLGRLSPRLTDSLAHVRMQSLAAIHWALKLAYLHKGHGQDYDPNLFSIDKFAHDHQLGGEGKLDGQVAKKVVKAMSEIIESYLPQSQMQTYLSALFEMLADRQSHVSSSAAQLLASSLAIRGATLHNEADTLVATLLQRLPEVHSCIQTYTDLLSALVAFAAHQQQVVCDVILKQPLPYTTYISDSWECLSRDKWLSASIIDYLMESLGTVLDNSFEVIDTGAGNSVKVVYQEVCQYAAAIAEVVKNGEPESVLVERIPQILALMLHLICSVSDNQFPVVQREDPSGKKLPLVITPDLRRLMDKPAGMGVAVIKNILSRTQTTAIYEDMNQARGWTECLDPENFIHALTILVRSMVEQKPGWVPEMSQILESSAIDEREPKRLAAVIMASSLIKK</sequence>
<dbReference type="Proteomes" id="UP000218231">
    <property type="component" value="Unassembled WGS sequence"/>
</dbReference>
<dbReference type="Pfam" id="PF23221">
    <property type="entry name" value="HEAT_MROH2B_1st"/>
    <property type="match status" value="1"/>
</dbReference>
<dbReference type="InterPro" id="IPR011989">
    <property type="entry name" value="ARM-like"/>
</dbReference>
<dbReference type="InterPro" id="IPR045206">
    <property type="entry name" value="Maestro_heat-like_prot"/>
</dbReference>